<reference evidence="1" key="1">
    <citation type="submission" date="2022-08" db="EMBL/GenBank/DDBJ databases">
        <authorList>
            <consortium name="DOE Joint Genome Institute"/>
            <person name="Min B."/>
            <person name="Riley R."/>
            <person name="Sierra-Patev S."/>
            <person name="Naranjo-Ortiz M."/>
            <person name="Looney B."/>
            <person name="Konkel Z."/>
            <person name="Slot J.C."/>
            <person name="Sakamoto Y."/>
            <person name="Steenwyk J.L."/>
            <person name="Rokas A."/>
            <person name="Carro J."/>
            <person name="Camarero S."/>
            <person name="Ferreira P."/>
            <person name="Molpeceres G."/>
            <person name="Ruiz-Duenas F.J."/>
            <person name="Serrano A."/>
            <person name="Henrissat B."/>
            <person name="Drula E."/>
            <person name="Hughes K.W."/>
            <person name="Mata J.L."/>
            <person name="Ishikawa N.K."/>
            <person name="Vargas-Isla R."/>
            <person name="Ushijima S."/>
            <person name="Smith C.A."/>
            <person name="Ahrendt S."/>
            <person name="Andreopoulos W."/>
            <person name="He G."/>
            <person name="Labutti K."/>
            <person name="Lipzen A."/>
            <person name="Ng V."/>
            <person name="Sandor L."/>
            <person name="Barry K."/>
            <person name="Martinez A.T."/>
            <person name="Xiao Y."/>
            <person name="Gibbons J.G."/>
            <person name="Terashima K."/>
            <person name="Hibbett D.S."/>
            <person name="Grigoriev I.V."/>
        </authorList>
    </citation>
    <scope>NUCLEOTIDE SEQUENCE</scope>
    <source>
        <strain evidence="1">TFB9207</strain>
    </source>
</reference>
<gene>
    <name evidence="1" type="ORF">F5878DRAFT_668094</name>
</gene>
<organism evidence="1 2">
    <name type="scientific">Lentinula raphanica</name>
    <dbReference type="NCBI Taxonomy" id="153919"/>
    <lineage>
        <taxon>Eukaryota</taxon>
        <taxon>Fungi</taxon>
        <taxon>Dikarya</taxon>
        <taxon>Basidiomycota</taxon>
        <taxon>Agaricomycotina</taxon>
        <taxon>Agaricomycetes</taxon>
        <taxon>Agaricomycetidae</taxon>
        <taxon>Agaricales</taxon>
        <taxon>Marasmiineae</taxon>
        <taxon>Omphalotaceae</taxon>
        <taxon>Lentinula</taxon>
    </lineage>
</organism>
<accession>A0AA38U3J5</accession>
<sequence>MSQTCKQPDQALQCPRPAQMATTMSQTCSIGHDHTCSNGHDHVCSNGHNYVSDMLKQPRLCLRHAQTATTMSQTCKQPDQP</sequence>
<proteinExistence type="predicted"/>
<name>A0AA38U3J5_9AGAR</name>
<comment type="caution">
    <text evidence="1">The sequence shown here is derived from an EMBL/GenBank/DDBJ whole genome shotgun (WGS) entry which is preliminary data.</text>
</comment>
<dbReference type="EMBL" id="MU807973">
    <property type="protein sequence ID" value="KAJ3830970.1"/>
    <property type="molecule type" value="Genomic_DNA"/>
</dbReference>
<dbReference type="Proteomes" id="UP001163846">
    <property type="component" value="Unassembled WGS sequence"/>
</dbReference>
<keyword evidence="2" id="KW-1185">Reference proteome</keyword>
<dbReference type="AlphaFoldDB" id="A0AA38U3J5"/>
<protein>
    <submittedName>
        <fullName evidence="1">Uncharacterized protein</fullName>
    </submittedName>
</protein>
<evidence type="ECO:0000313" key="2">
    <source>
        <dbReference type="Proteomes" id="UP001163846"/>
    </source>
</evidence>
<evidence type="ECO:0000313" key="1">
    <source>
        <dbReference type="EMBL" id="KAJ3830970.1"/>
    </source>
</evidence>